<sequence length="153" mass="17730">MFRHWAISVVQMMPMVLVAMLSTGCQTSMVRQFEEVKPGMEKAQVLALMGSPNQTQRSHGKDRWFYNFYESKIRFQKEVQFFEGNAIYVGEVWQAPVSQSAAAADAKNAQQDKLIDEQIAKDIETHRRDYEGYEAKTKGEDKVRYVPQFEPIR</sequence>
<comment type="caution">
    <text evidence="5">The sequence shown here is derived from an EMBL/GenBank/DDBJ whole genome shotgun (WGS) entry which is preliminary data.</text>
</comment>
<keyword evidence="6" id="KW-1185">Reference proteome</keyword>
<dbReference type="Pfam" id="PF04355">
    <property type="entry name" value="BamE"/>
    <property type="match status" value="1"/>
</dbReference>
<proteinExistence type="predicted"/>
<evidence type="ECO:0000313" key="5">
    <source>
        <dbReference type="EMBL" id="MDG0817275.1"/>
    </source>
</evidence>
<keyword evidence="1 3" id="KW-0732">Signal</keyword>
<name>A0ABT6DK87_9BACT</name>
<reference evidence="5" key="1">
    <citation type="submission" date="2022-08" db="EMBL/GenBank/DDBJ databases">
        <title>Novel Bdellovibrio Species Isolated from Svalbard: Designation Bdellovibrio svalbardensis.</title>
        <authorList>
            <person name="Mitchell R.J."/>
            <person name="Choi S.Y."/>
        </authorList>
    </citation>
    <scope>NUCLEOTIDE SEQUENCE</scope>
    <source>
        <strain evidence="5">PAP01</strain>
    </source>
</reference>
<evidence type="ECO:0000313" key="6">
    <source>
        <dbReference type="Proteomes" id="UP001152321"/>
    </source>
</evidence>
<dbReference type="Proteomes" id="UP001152321">
    <property type="component" value="Unassembled WGS sequence"/>
</dbReference>
<dbReference type="RefSeq" id="WP_277578750.1">
    <property type="nucleotide sequence ID" value="NZ_JANRMI010000003.1"/>
</dbReference>
<evidence type="ECO:0000256" key="3">
    <source>
        <dbReference type="SAM" id="SignalP"/>
    </source>
</evidence>
<evidence type="ECO:0000256" key="1">
    <source>
        <dbReference type="ARBA" id="ARBA00022729"/>
    </source>
</evidence>
<dbReference type="InterPro" id="IPR007450">
    <property type="entry name" value="BamE_dom"/>
</dbReference>
<evidence type="ECO:0000256" key="2">
    <source>
        <dbReference type="ARBA" id="ARBA00023136"/>
    </source>
</evidence>
<organism evidence="5 6">
    <name type="scientific">Bdellovibrio svalbardensis</name>
    <dbReference type="NCBI Taxonomy" id="2972972"/>
    <lineage>
        <taxon>Bacteria</taxon>
        <taxon>Pseudomonadati</taxon>
        <taxon>Bdellovibrionota</taxon>
        <taxon>Bdellovibrionia</taxon>
        <taxon>Bdellovibrionales</taxon>
        <taxon>Pseudobdellovibrionaceae</taxon>
        <taxon>Bdellovibrio</taxon>
    </lineage>
</organism>
<accession>A0ABT6DK87</accession>
<gene>
    <name evidence="5" type="ORF">NWE73_12915</name>
</gene>
<dbReference type="PROSITE" id="PS51257">
    <property type="entry name" value="PROKAR_LIPOPROTEIN"/>
    <property type="match status" value="1"/>
</dbReference>
<feature type="signal peptide" evidence="3">
    <location>
        <begin position="1"/>
        <end position="19"/>
    </location>
</feature>
<keyword evidence="2" id="KW-0472">Membrane</keyword>
<feature type="domain" description="Outer membrane protein assembly factor BamE" evidence="4">
    <location>
        <begin position="33"/>
        <end position="72"/>
    </location>
</feature>
<feature type="chain" id="PRO_5045172020" evidence="3">
    <location>
        <begin position="20"/>
        <end position="153"/>
    </location>
</feature>
<dbReference type="InterPro" id="IPR037873">
    <property type="entry name" value="BamE-like"/>
</dbReference>
<dbReference type="Gene3D" id="3.30.1450.10">
    <property type="match status" value="1"/>
</dbReference>
<evidence type="ECO:0000259" key="4">
    <source>
        <dbReference type="Pfam" id="PF04355"/>
    </source>
</evidence>
<dbReference type="EMBL" id="JANRMI010000003">
    <property type="protein sequence ID" value="MDG0817275.1"/>
    <property type="molecule type" value="Genomic_DNA"/>
</dbReference>
<protein>
    <submittedName>
        <fullName evidence="5">Outer membrane protein assembly factor BamE</fullName>
    </submittedName>
</protein>